<feature type="compositionally biased region" description="Polar residues" evidence="10">
    <location>
        <begin position="326"/>
        <end position="336"/>
    </location>
</feature>
<dbReference type="FunFam" id="3.40.50.300:FF:001218">
    <property type="entry name" value="AAA family ATPase, putative"/>
    <property type="match status" value="1"/>
</dbReference>
<dbReference type="PANTHER" id="PTHR23069:SF0">
    <property type="entry name" value="TAT-BINDING HOMOLOG 7"/>
    <property type="match status" value="1"/>
</dbReference>
<dbReference type="SUPFAM" id="SSF52540">
    <property type="entry name" value="P-loop containing nucleoside triphosphate hydrolases"/>
    <property type="match status" value="2"/>
</dbReference>
<feature type="compositionally biased region" description="Acidic residues" evidence="10">
    <location>
        <begin position="211"/>
        <end position="224"/>
    </location>
</feature>
<feature type="compositionally biased region" description="Acidic residues" evidence="10">
    <location>
        <begin position="65"/>
        <end position="91"/>
    </location>
</feature>
<keyword evidence="13" id="KW-1185">Reference proteome</keyword>
<comment type="subcellular location">
    <subcellularLocation>
        <location evidence="2">Chromosome</location>
    </subcellularLocation>
    <subcellularLocation>
        <location evidence="1">Nucleus</location>
    </subcellularLocation>
</comment>
<feature type="region of interest" description="Disordered" evidence="10">
    <location>
        <begin position="1243"/>
        <end position="1443"/>
    </location>
</feature>
<feature type="compositionally biased region" description="Basic and acidic residues" evidence="10">
    <location>
        <begin position="1357"/>
        <end position="1366"/>
    </location>
</feature>
<dbReference type="Gene3D" id="3.40.50.300">
    <property type="entry name" value="P-loop containing nucleotide triphosphate hydrolases"/>
    <property type="match status" value="2"/>
</dbReference>
<evidence type="ECO:0000256" key="2">
    <source>
        <dbReference type="ARBA" id="ARBA00004286"/>
    </source>
</evidence>
<feature type="region of interest" description="Disordered" evidence="10">
    <location>
        <begin position="406"/>
        <end position="431"/>
    </location>
</feature>
<reference evidence="12" key="1">
    <citation type="journal article" date="2020" name="Stud. Mycol.">
        <title>101 Dothideomycetes genomes: a test case for predicting lifestyles and emergence of pathogens.</title>
        <authorList>
            <person name="Haridas S."/>
            <person name="Albert R."/>
            <person name="Binder M."/>
            <person name="Bloem J."/>
            <person name="Labutti K."/>
            <person name="Salamov A."/>
            <person name="Andreopoulos B."/>
            <person name="Baker S."/>
            <person name="Barry K."/>
            <person name="Bills G."/>
            <person name="Bluhm B."/>
            <person name="Cannon C."/>
            <person name="Castanera R."/>
            <person name="Culley D."/>
            <person name="Daum C."/>
            <person name="Ezra D."/>
            <person name="Gonzalez J."/>
            <person name="Henrissat B."/>
            <person name="Kuo A."/>
            <person name="Liang C."/>
            <person name="Lipzen A."/>
            <person name="Lutzoni F."/>
            <person name="Magnuson J."/>
            <person name="Mondo S."/>
            <person name="Nolan M."/>
            <person name="Ohm R."/>
            <person name="Pangilinan J."/>
            <person name="Park H.-J."/>
            <person name="Ramirez L."/>
            <person name="Alfaro M."/>
            <person name="Sun H."/>
            <person name="Tritt A."/>
            <person name="Yoshinaga Y."/>
            <person name="Zwiers L.-H."/>
            <person name="Turgeon B."/>
            <person name="Goodwin S."/>
            <person name="Spatafora J."/>
            <person name="Crous P."/>
            <person name="Grigoriev I."/>
        </authorList>
    </citation>
    <scope>NUCLEOTIDE SEQUENCE</scope>
    <source>
        <strain evidence="12">CBS 262.69</strain>
    </source>
</reference>
<dbReference type="EMBL" id="ML996697">
    <property type="protein sequence ID" value="KAF2399466.1"/>
    <property type="molecule type" value="Genomic_DNA"/>
</dbReference>
<feature type="compositionally biased region" description="Acidic residues" evidence="10">
    <location>
        <begin position="303"/>
        <end position="320"/>
    </location>
</feature>
<dbReference type="CDD" id="cd05491">
    <property type="entry name" value="Bromo_TBP7_like"/>
    <property type="match status" value="1"/>
</dbReference>
<organism evidence="12 13">
    <name type="scientific">Trichodelitschia bisporula</name>
    <dbReference type="NCBI Taxonomy" id="703511"/>
    <lineage>
        <taxon>Eukaryota</taxon>
        <taxon>Fungi</taxon>
        <taxon>Dikarya</taxon>
        <taxon>Ascomycota</taxon>
        <taxon>Pezizomycotina</taxon>
        <taxon>Dothideomycetes</taxon>
        <taxon>Dothideomycetes incertae sedis</taxon>
        <taxon>Phaeotrichales</taxon>
        <taxon>Phaeotrichaceae</taxon>
        <taxon>Trichodelitschia</taxon>
    </lineage>
</organism>
<dbReference type="PANTHER" id="PTHR23069">
    <property type="entry name" value="AAA DOMAIN-CONTAINING"/>
    <property type="match status" value="1"/>
</dbReference>
<sequence length="1546" mass="169742">MVKRAAEFDPNASDPEDSDYGAAPRRTRGAGSRATKTPKKAKGAKGRKTKKTNPAKRRKTRSYESDDDSDAIVADSDELSFDSDEEAEDERVDINPRTGRAVRRAAAAPVKYEESTGDELPAASDSEKEAKSAKKSLIVKMKIGQTARPATRHSSRLSHEPEEFLALGNDGRSIAIVDGTGHEVSHRSVGSKGPAKGPGKAPRKVPSTVMEESEEEVAPEDEGTSETAAAADVVDSVEHNAAQEADDADEGATEVEGDNDVEFVEAVDDDPAQDSDESGPVRRGVRSGATQEASGKRKRHDDESSDYEPDEEEPVDDEAEMVVSQRGMQKNDSGSKAHSRSRQETESSENSVIDADELAAEAHDLKRSTRRQTRQTARDSGIVYDEAKKLRTRVSRPDYRVFRPELLQQADEEEQPSQESPVRRRNGGGAYRPLFLTGNPAGFGAPLINPLGGPGVDTDSSDEEGLIAGVKPTGAGLLSPAGPRQTANAVQGPNNLGKITKESRALADADPLGIDQDVTFDAVGGLDEMINKLKEMVTLPLMYPEVFQRLHMTPPRGVLFHGPPGTGKTLLARALANSVSSGSQKVTFYMRKGGDTLSKWVGEAERQLKMLFEEARRTQPSIIFFDEIDGIAPTRSSKSDQTHASIVATLLALMDGLDGRGQVIVIGATNRPDSVDPALRRPGRFDREFYFPLPDTVARRSIIEINTKHWDPPLKPELKDQLAEMTKGYGGADLRALCTEAALNAVQGTFPQIYTSNKKLLIDPSKIKVLATDFMTSVNKIVPSSARAAISSAEPLPEAVQPLLRYPFKQLCTILEDMLPTKAPRTALENAMYDDRSETGRFEKHMIQSKFDRARIFRPRMLIKGARGMGQQHIAAALLHQFEHIFVQSFALPTIMEDASLNPEAAVVQLFKEVRRQKPSVIFIPDVNVWYEALPPNVIKIFRSLLASLKPNDPVMLLGLMEADADEPINRQMMRDLFGFAKQNVFHIEKPDEHCRQEFFETVVEYIRKRPSDFPDENSRKKRKLDVLPFAPEPVVAEGPSKEDTRAFKAKDRKTMIRLKVSLAPLLDHLKNRFKKFRTTVIDNKEFEYLYAESDPAQLSTDLDSTQRAEQNIHRPWEHDVDKHNTPMVRHVESGKKFYNIDLTLIERRIAVGHYLRPQDFFTEIKQMVKDAQTIGDADRFYKGEELLSAVELDLHLLDTQNPGFFADCEEMWAREQERRKAKSDQSKAEKQMQAVLGTAVDTADGAAGPSTQAAPTAQHDLTTPPRLSNGSNGVHYPSQPEHPGGFGLSQRSALEKMAPGTNAGDYLNSASTTTSNSAQKTSTNGTQGREFPDFSVLGKLSRGSGSQLPDTQQDSADSRFRRETLGDSAGSGSAGDGYEIPSTQHTSSQSQPGNSQQAFSVPALPPHARTSHLPPGITAFAPPTSTAPAVGPPPGHVSNIDAILNPAPSAAGLGPPAPVEPQTVVEPPPFIVDDLALAELRAELVSRTDEFTVEQLERLHAGLMNAIWKGRGVWDRNRLIGDIRERLEQVLADMTPDWMEMDGYE</sequence>
<keyword evidence="4" id="KW-0158">Chromosome</keyword>
<feature type="compositionally biased region" description="Polar residues" evidence="10">
    <location>
        <begin position="1344"/>
        <end position="1356"/>
    </location>
</feature>
<evidence type="ECO:0000313" key="12">
    <source>
        <dbReference type="EMBL" id="KAF2399466.1"/>
    </source>
</evidence>
<dbReference type="InterPro" id="IPR027417">
    <property type="entry name" value="P-loop_NTPase"/>
</dbReference>
<keyword evidence="8" id="KW-0103">Bromodomain</keyword>
<protein>
    <submittedName>
        <fullName evidence="12">AAA-domain-containing protein</fullName>
    </submittedName>
</protein>
<dbReference type="GO" id="GO:0005634">
    <property type="term" value="C:nucleus"/>
    <property type="evidence" value="ECO:0007669"/>
    <property type="project" value="UniProtKB-SubCell"/>
</dbReference>
<feature type="compositionally biased region" description="Low complexity" evidence="10">
    <location>
        <begin position="1419"/>
        <end position="1430"/>
    </location>
</feature>
<dbReference type="GO" id="GO:0003682">
    <property type="term" value="F:chromatin binding"/>
    <property type="evidence" value="ECO:0007669"/>
    <property type="project" value="TreeGrafter"/>
</dbReference>
<dbReference type="SMART" id="SM00382">
    <property type="entry name" value="AAA"/>
    <property type="match status" value="1"/>
</dbReference>
<dbReference type="InterPro" id="IPR041569">
    <property type="entry name" value="AAA_lid_3"/>
</dbReference>
<dbReference type="GO" id="GO:0006334">
    <property type="term" value="P:nucleosome assembly"/>
    <property type="evidence" value="ECO:0007669"/>
    <property type="project" value="TreeGrafter"/>
</dbReference>
<dbReference type="FunFam" id="1.10.8.60:FF:000016">
    <property type="entry name" value="ATPase family AAA domain-containing protein 2B"/>
    <property type="match status" value="1"/>
</dbReference>
<dbReference type="Proteomes" id="UP000799640">
    <property type="component" value="Unassembled WGS sequence"/>
</dbReference>
<dbReference type="GO" id="GO:0045815">
    <property type="term" value="P:transcription initiation-coupled chromatin remodeling"/>
    <property type="evidence" value="ECO:0007669"/>
    <property type="project" value="TreeGrafter"/>
</dbReference>
<keyword evidence="6" id="KW-0378">Hydrolase</keyword>
<evidence type="ECO:0000313" key="13">
    <source>
        <dbReference type="Proteomes" id="UP000799640"/>
    </source>
</evidence>
<name>A0A6G1HUC1_9PEZI</name>
<feature type="compositionally biased region" description="Low complexity" evidence="10">
    <location>
        <begin position="1309"/>
        <end position="1325"/>
    </location>
</feature>
<feature type="compositionally biased region" description="Basic residues" evidence="10">
    <location>
        <begin position="36"/>
        <end position="60"/>
    </location>
</feature>
<dbReference type="Pfam" id="PF00004">
    <property type="entry name" value="AAA"/>
    <property type="match status" value="1"/>
</dbReference>
<dbReference type="InterPro" id="IPR045199">
    <property type="entry name" value="ATAD2-like"/>
</dbReference>
<evidence type="ECO:0000256" key="4">
    <source>
        <dbReference type="ARBA" id="ARBA00022454"/>
    </source>
</evidence>
<dbReference type="GO" id="GO:0006337">
    <property type="term" value="P:nucleosome disassembly"/>
    <property type="evidence" value="ECO:0007669"/>
    <property type="project" value="TreeGrafter"/>
</dbReference>
<dbReference type="GO" id="GO:0140674">
    <property type="term" value="F:ATP-dependent histone chaperone activity"/>
    <property type="evidence" value="ECO:0007669"/>
    <property type="project" value="UniProtKB-ARBA"/>
</dbReference>
<dbReference type="InterPro" id="IPR003959">
    <property type="entry name" value="ATPase_AAA_core"/>
</dbReference>
<dbReference type="Gene3D" id="1.10.8.60">
    <property type="match status" value="1"/>
</dbReference>
<dbReference type="GO" id="GO:0000785">
    <property type="term" value="C:chromatin"/>
    <property type="evidence" value="ECO:0007669"/>
    <property type="project" value="UniProtKB-ARBA"/>
</dbReference>
<dbReference type="InterPro" id="IPR003593">
    <property type="entry name" value="AAA+_ATPase"/>
</dbReference>
<dbReference type="PROSITE" id="PS00674">
    <property type="entry name" value="AAA"/>
    <property type="match status" value="1"/>
</dbReference>
<keyword evidence="7" id="KW-0067">ATP-binding</keyword>
<proteinExistence type="inferred from homology"/>
<keyword evidence="9" id="KW-0539">Nucleus</keyword>
<evidence type="ECO:0000256" key="3">
    <source>
        <dbReference type="ARBA" id="ARBA00006914"/>
    </source>
</evidence>
<dbReference type="GO" id="GO:0005524">
    <property type="term" value="F:ATP binding"/>
    <property type="evidence" value="ECO:0007669"/>
    <property type="project" value="UniProtKB-KW"/>
</dbReference>
<evidence type="ECO:0000259" key="11">
    <source>
        <dbReference type="SMART" id="SM00382"/>
    </source>
</evidence>
<evidence type="ECO:0000256" key="9">
    <source>
        <dbReference type="ARBA" id="ARBA00023242"/>
    </source>
</evidence>
<dbReference type="GO" id="GO:0016887">
    <property type="term" value="F:ATP hydrolysis activity"/>
    <property type="evidence" value="ECO:0007669"/>
    <property type="project" value="InterPro"/>
</dbReference>
<feature type="region of interest" description="Disordered" evidence="10">
    <location>
        <begin position="1"/>
        <end position="380"/>
    </location>
</feature>
<dbReference type="FunFam" id="3.40.50.300:FF:000061">
    <property type="entry name" value="ATPase family, AAA domain-containing 2"/>
    <property type="match status" value="1"/>
</dbReference>
<feature type="compositionally biased region" description="Low complexity" evidence="10">
    <location>
        <begin position="1383"/>
        <end position="1392"/>
    </location>
</feature>
<accession>A0A6G1HUC1</accession>
<evidence type="ECO:0000256" key="7">
    <source>
        <dbReference type="ARBA" id="ARBA00022840"/>
    </source>
</evidence>
<evidence type="ECO:0000256" key="10">
    <source>
        <dbReference type="SAM" id="MobiDB-lite"/>
    </source>
</evidence>
<evidence type="ECO:0000256" key="5">
    <source>
        <dbReference type="ARBA" id="ARBA00022741"/>
    </source>
</evidence>
<feature type="domain" description="AAA+ ATPase" evidence="11">
    <location>
        <begin position="554"/>
        <end position="695"/>
    </location>
</feature>
<comment type="similarity">
    <text evidence="3">Belongs to the AAA ATPase family.</text>
</comment>
<keyword evidence="5" id="KW-0547">Nucleotide-binding</keyword>
<feature type="compositionally biased region" description="Polar residues" evidence="10">
    <location>
        <begin position="1250"/>
        <end position="1273"/>
    </location>
</feature>
<evidence type="ECO:0000256" key="8">
    <source>
        <dbReference type="ARBA" id="ARBA00023117"/>
    </source>
</evidence>
<evidence type="ECO:0000256" key="6">
    <source>
        <dbReference type="ARBA" id="ARBA00022801"/>
    </source>
</evidence>
<evidence type="ECO:0000256" key="1">
    <source>
        <dbReference type="ARBA" id="ARBA00004123"/>
    </source>
</evidence>
<dbReference type="Pfam" id="PF17862">
    <property type="entry name" value="AAA_lid_3"/>
    <property type="match status" value="1"/>
</dbReference>
<gene>
    <name evidence="12" type="ORF">EJ06DRAFT_543551</name>
</gene>
<feature type="compositionally biased region" description="Acidic residues" evidence="10">
    <location>
        <begin position="244"/>
        <end position="277"/>
    </location>
</feature>
<dbReference type="OrthoDB" id="5421at2759"/>
<dbReference type="InterPro" id="IPR003960">
    <property type="entry name" value="ATPase_AAA_CS"/>
</dbReference>
<dbReference type="GO" id="GO:0042393">
    <property type="term" value="F:histone binding"/>
    <property type="evidence" value="ECO:0007669"/>
    <property type="project" value="UniProtKB-ARBA"/>
</dbReference>
<feature type="compositionally biased region" description="Low complexity" evidence="10">
    <location>
        <begin position="188"/>
        <end position="206"/>
    </location>
</feature>